<dbReference type="STRING" id="526729.SAMN04324258_1551"/>
<keyword evidence="3" id="KW-1133">Transmembrane helix</keyword>
<feature type="transmembrane region" description="Helical" evidence="3">
    <location>
        <begin position="119"/>
        <end position="138"/>
    </location>
</feature>
<reference evidence="5 6" key="1">
    <citation type="submission" date="2017-02" db="EMBL/GenBank/DDBJ databases">
        <authorList>
            <person name="Peterson S.W."/>
        </authorList>
    </citation>
    <scope>NUCLEOTIDE SEQUENCE [LARGE SCALE GENOMIC DNA]</scope>
    <source>
        <strain evidence="5 6">DSM 21481</strain>
    </source>
</reference>
<dbReference type="EMBL" id="FUZQ01000002">
    <property type="protein sequence ID" value="SKC52574.1"/>
    <property type="molecule type" value="Genomic_DNA"/>
</dbReference>
<protein>
    <submittedName>
        <fullName evidence="5">Putative zinc-finger</fullName>
    </submittedName>
</protein>
<dbReference type="Gene3D" id="1.10.10.1320">
    <property type="entry name" value="Anti-sigma factor, zinc-finger domain"/>
    <property type="match status" value="1"/>
</dbReference>
<evidence type="ECO:0000259" key="4">
    <source>
        <dbReference type="Pfam" id="PF13490"/>
    </source>
</evidence>
<sequence length="327" mass="33217">MTGYAGGGHLGPWVSDLADGQLDAASTERALAHVAGCARCAAELDAARDAHRALAAACDVAPDPELTNRLLALSASIPSTTGDPLRDRGRSAGWERPQAWEPTLSGDLGARRWQRTRRLVAAGAGGVGVLGVALFVLGQAPVVSPDPSRVAALALLADAEPGAPDVAAGRAATDDALAWLADHGWSVPAALPDGYAVTALRTDGCDDADGADAAGVELDLSGPDGTAVACLRQGRLADLETAVAEPARGSSGGFVVGDHDVRVLSADPWHVAWQSGDTVVDVATDVEPEALAELVAAFPGSAAGDDAGVLHVISRGWTTMTGALWRR</sequence>
<keyword evidence="5" id="KW-0862">Zinc</keyword>
<dbReference type="InterPro" id="IPR041916">
    <property type="entry name" value="Anti_sigma_zinc_sf"/>
</dbReference>
<keyword evidence="5" id="KW-0479">Metal-binding</keyword>
<dbReference type="InterPro" id="IPR027383">
    <property type="entry name" value="Znf_put"/>
</dbReference>
<keyword evidence="3" id="KW-0472">Membrane</keyword>
<feature type="domain" description="Putative zinc-finger" evidence="4">
    <location>
        <begin position="14"/>
        <end position="41"/>
    </location>
</feature>
<keyword evidence="2" id="KW-0804">Transcription</keyword>
<accession>A0A1T5JMG4</accession>
<dbReference type="AlphaFoldDB" id="A0A1T5JMG4"/>
<keyword evidence="3" id="KW-0812">Transmembrane</keyword>
<dbReference type="Pfam" id="PF13490">
    <property type="entry name" value="zf-HC2"/>
    <property type="match status" value="1"/>
</dbReference>
<keyword evidence="5" id="KW-0863">Zinc-finger</keyword>
<dbReference type="GO" id="GO:0008270">
    <property type="term" value="F:zinc ion binding"/>
    <property type="evidence" value="ECO:0007669"/>
    <property type="project" value="UniProtKB-KW"/>
</dbReference>
<dbReference type="Proteomes" id="UP000189777">
    <property type="component" value="Unassembled WGS sequence"/>
</dbReference>
<evidence type="ECO:0000256" key="1">
    <source>
        <dbReference type="ARBA" id="ARBA00023015"/>
    </source>
</evidence>
<proteinExistence type="predicted"/>
<evidence type="ECO:0000256" key="3">
    <source>
        <dbReference type="SAM" id="Phobius"/>
    </source>
</evidence>
<evidence type="ECO:0000313" key="5">
    <source>
        <dbReference type="EMBL" id="SKC52574.1"/>
    </source>
</evidence>
<dbReference type="OrthoDB" id="3743969at2"/>
<keyword evidence="6" id="KW-1185">Reference proteome</keyword>
<gene>
    <name evidence="5" type="ORF">SAMN04324258_1551</name>
</gene>
<evidence type="ECO:0000313" key="6">
    <source>
        <dbReference type="Proteomes" id="UP000189777"/>
    </source>
</evidence>
<evidence type="ECO:0000256" key="2">
    <source>
        <dbReference type="ARBA" id="ARBA00023163"/>
    </source>
</evidence>
<organism evidence="5 6">
    <name type="scientific">Krasilnikoviella flava</name>
    <dbReference type="NCBI Taxonomy" id="526729"/>
    <lineage>
        <taxon>Bacteria</taxon>
        <taxon>Bacillati</taxon>
        <taxon>Actinomycetota</taxon>
        <taxon>Actinomycetes</taxon>
        <taxon>Micrococcales</taxon>
        <taxon>Promicromonosporaceae</taxon>
        <taxon>Krasilnikoviella</taxon>
    </lineage>
</organism>
<name>A0A1T5JMG4_9MICO</name>
<keyword evidence="1" id="KW-0805">Transcription regulation</keyword>